<dbReference type="AlphaFoldDB" id="A0A226F030"/>
<dbReference type="GO" id="GO:0035348">
    <property type="term" value="P:acetyl-CoA transmembrane transport"/>
    <property type="evidence" value="ECO:0007669"/>
    <property type="project" value="InterPro"/>
</dbReference>
<dbReference type="InterPro" id="IPR024371">
    <property type="entry name" value="AcetylCoA_trans_1-like"/>
</dbReference>
<name>A0A226F030_FOLCA</name>
<reference evidence="7 8" key="1">
    <citation type="submission" date="2015-12" db="EMBL/GenBank/DDBJ databases">
        <title>The genome of Folsomia candida.</title>
        <authorList>
            <person name="Faddeeva A."/>
            <person name="Derks M.F."/>
            <person name="Anvar Y."/>
            <person name="Smit S."/>
            <person name="Van Straalen N."/>
            <person name="Roelofs D."/>
        </authorList>
    </citation>
    <scope>NUCLEOTIDE SEQUENCE [LARGE SCALE GENOMIC DNA]</scope>
    <source>
        <strain evidence="7 8">VU population</strain>
        <tissue evidence="7">Whole body</tissue>
    </source>
</reference>
<organism evidence="7 8">
    <name type="scientific">Folsomia candida</name>
    <name type="common">Springtail</name>
    <dbReference type="NCBI Taxonomy" id="158441"/>
    <lineage>
        <taxon>Eukaryota</taxon>
        <taxon>Metazoa</taxon>
        <taxon>Ecdysozoa</taxon>
        <taxon>Arthropoda</taxon>
        <taxon>Hexapoda</taxon>
        <taxon>Collembola</taxon>
        <taxon>Entomobryomorpha</taxon>
        <taxon>Isotomoidea</taxon>
        <taxon>Isotomidae</taxon>
        <taxon>Proisotominae</taxon>
        <taxon>Folsomia</taxon>
    </lineage>
</organism>
<proteinExistence type="predicted"/>
<keyword evidence="2 6" id="KW-0812">Transmembrane</keyword>
<evidence type="ECO:0000256" key="2">
    <source>
        <dbReference type="ARBA" id="ARBA00022692"/>
    </source>
</evidence>
<evidence type="ECO:0000313" key="7">
    <source>
        <dbReference type="EMBL" id="OXA62750.1"/>
    </source>
</evidence>
<feature type="transmembrane region" description="Helical" evidence="6">
    <location>
        <begin position="364"/>
        <end position="384"/>
    </location>
</feature>
<feature type="region of interest" description="Disordered" evidence="5">
    <location>
        <begin position="1"/>
        <end position="47"/>
    </location>
</feature>
<evidence type="ECO:0000256" key="6">
    <source>
        <dbReference type="SAM" id="Phobius"/>
    </source>
</evidence>
<dbReference type="OMA" id="ICTTSWI"/>
<dbReference type="InterPro" id="IPR036259">
    <property type="entry name" value="MFS_trans_sf"/>
</dbReference>
<evidence type="ECO:0000256" key="1">
    <source>
        <dbReference type="ARBA" id="ARBA00004141"/>
    </source>
</evidence>
<dbReference type="GO" id="GO:0016020">
    <property type="term" value="C:membrane"/>
    <property type="evidence" value="ECO:0007669"/>
    <property type="project" value="UniProtKB-SubCell"/>
</dbReference>
<sequence>MTNTKKSASNGSTSSYLEVPMSSNNRTTPSQASRTKGKRKVSSTSESGGIYHGEPDYKKDLSSILLLLFLYILQGIPLGLIASIPMILLNKSAATYTEQAKFSFAYWPFSLKLLWAPIVDSIYSERFGRRKTWLVPMQYLLGIFMFSLSFQVDGLLEQGNITKITAVFFCLNFLAATQDIAVDGWALTMLRRENVGYASTCNSVGQTAGYFLGYVVFLALESADFCNNYLRSADAAKAIGMVTLSEFLYFWSWVFLITTTLVWILKTEKPEEIDFSDEPRLSLVDSYKLLWHIIRLKSVKRLILFLLTCKIGFAAADSVTGLKLVEAGVPKDRLALLAIPMTPLQIVLPLFISKYTAGSKPMGIFIKAMPIRLVFGLIFAAIVYATPRYFASADGSYGWPYYTFLVLVYSIHQISVYSMFVAVMSFFAKISDPTVGGTYMTLLNTLSNLGGNWPGTLALWMACSSTLKSKCIAEVDGYYIESVICVIIGLIWVYTWGKPTINKLQSKSDRQWKVQSSESNRKEH</sequence>
<evidence type="ECO:0000313" key="8">
    <source>
        <dbReference type="Proteomes" id="UP000198287"/>
    </source>
</evidence>
<comment type="subcellular location">
    <subcellularLocation>
        <location evidence="1">Membrane</location>
        <topology evidence="1">Multi-pass membrane protein</topology>
    </subcellularLocation>
</comment>
<feature type="transmembrane region" description="Helical" evidence="6">
    <location>
        <begin position="247"/>
        <end position="265"/>
    </location>
</feature>
<feature type="transmembrane region" description="Helical" evidence="6">
    <location>
        <begin position="104"/>
        <end position="123"/>
    </location>
</feature>
<dbReference type="PANTHER" id="PTHR12778">
    <property type="entry name" value="SOLUTE CARRIER FAMILY 33 ACETYL-COA TRANSPORTER -RELATED"/>
    <property type="match status" value="1"/>
</dbReference>
<gene>
    <name evidence="7" type="ORF">Fcan01_02958</name>
</gene>
<evidence type="ECO:0000256" key="5">
    <source>
        <dbReference type="SAM" id="MobiDB-lite"/>
    </source>
</evidence>
<dbReference type="Proteomes" id="UP000198287">
    <property type="component" value="Unassembled WGS sequence"/>
</dbReference>
<evidence type="ECO:0000256" key="3">
    <source>
        <dbReference type="ARBA" id="ARBA00022989"/>
    </source>
</evidence>
<dbReference type="InterPro" id="IPR004752">
    <property type="entry name" value="AmpG_permease/AT-1"/>
</dbReference>
<feature type="transmembrane region" description="Helical" evidence="6">
    <location>
        <begin position="135"/>
        <end position="152"/>
    </location>
</feature>
<keyword evidence="3 6" id="KW-1133">Transmembrane helix</keyword>
<dbReference type="EMBL" id="LNIX01000001">
    <property type="protein sequence ID" value="OXA62750.1"/>
    <property type="molecule type" value="Genomic_DNA"/>
</dbReference>
<dbReference type="PANTHER" id="PTHR12778:SF9">
    <property type="entry name" value="ACETYL-COENZYME A TRANSPORTER 1"/>
    <property type="match status" value="1"/>
</dbReference>
<evidence type="ECO:0000256" key="4">
    <source>
        <dbReference type="ARBA" id="ARBA00023136"/>
    </source>
</evidence>
<feature type="transmembrane region" description="Helical" evidence="6">
    <location>
        <begin position="404"/>
        <end position="428"/>
    </location>
</feature>
<dbReference type="Pfam" id="PF13000">
    <property type="entry name" value="Acatn"/>
    <property type="match status" value="2"/>
</dbReference>
<feature type="transmembrane region" description="Helical" evidence="6">
    <location>
        <begin position="449"/>
        <end position="467"/>
    </location>
</feature>
<dbReference type="SUPFAM" id="SSF103473">
    <property type="entry name" value="MFS general substrate transporter"/>
    <property type="match status" value="1"/>
</dbReference>
<feature type="transmembrane region" description="Helical" evidence="6">
    <location>
        <begin position="334"/>
        <end position="352"/>
    </location>
</feature>
<feature type="transmembrane region" description="Helical" evidence="6">
    <location>
        <begin position="479"/>
        <end position="497"/>
    </location>
</feature>
<keyword evidence="8" id="KW-1185">Reference proteome</keyword>
<accession>A0A226F030</accession>
<comment type="caution">
    <text evidence="7">The sequence shown here is derived from an EMBL/GenBank/DDBJ whole genome shotgun (WGS) entry which is preliminary data.</text>
</comment>
<feature type="compositionally biased region" description="Polar residues" evidence="5">
    <location>
        <begin position="1"/>
        <end position="34"/>
    </location>
</feature>
<keyword evidence="4 6" id="KW-0472">Membrane</keyword>
<dbReference type="GO" id="GO:0008521">
    <property type="term" value="F:acetyl-CoA transmembrane transporter activity"/>
    <property type="evidence" value="ECO:0007669"/>
    <property type="project" value="InterPro"/>
</dbReference>
<protein>
    <submittedName>
        <fullName evidence="7">Acetyl-coenzyme A transporter 1</fullName>
    </submittedName>
</protein>
<feature type="transmembrane region" description="Helical" evidence="6">
    <location>
        <begin position="302"/>
        <end position="322"/>
    </location>
</feature>
<feature type="transmembrane region" description="Helical" evidence="6">
    <location>
        <begin position="164"/>
        <end position="182"/>
    </location>
</feature>
<feature type="transmembrane region" description="Helical" evidence="6">
    <location>
        <begin position="64"/>
        <end position="84"/>
    </location>
</feature>
<dbReference type="OrthoDB" id="6415790at2759"/>
<feature type="transmembrane region" description="Helical" evidence="6">
    <location>
        <begin position="194"/>
        <end position="220"/>
    </location>
</feature>